<feature type="domain" description="Peptidase S74" evidence="4">
    <location>
        <begin position="655"/>
        <end position="743"/>
    </location>
</feature>
<name>A0A8S5MWA9_9CAUD</name>
<dbReference type="GO" id="GO:0098015">
    <property type="term" value="C:virus tail"/>
    <property type="evidence" value="ECO:0007669"/>
    <property type="project" value="UniProtKB-KW"/>
</dbReference>
<proteinExistence type="predicted"/>
<accession>A0A8S5MWA9</accession>
<dbReference type="Pfam" id="PF13884">
    <property type="entry name" value="Peptidase_S74"/>
    <property type="match status" value="1"/>
</dbReference>
<keyword evidence="3" id="KW-0175">Coiled coil</keyword>
<comment type="subcellular location">
    <subcellularLocation>
        <location evidence="1">Virion</location>
    </subcellularLocation>
</comment>
<dbReference type="EMBL" id="BK015006">
    <property type="protein sequence ID" value="DAD86625.1"/>
    <property type="molecule type" value="Genomic_DNA"/>
</dbReference>
<feature type="coiled-coil region" evidence="3">
    <location>
        <begin position="722"/>
        <end position="749"/>
    </location>
</feature>
<keyword evidence="2" id="KW-0946">Virion</keyword>
<feature type="coiled-coil region" evidence="3">
    <location>
        <begin position="227"/>
        <end position="265"/>
    </location>
</feature>
<protein>
    <submittedName>
        <fullName evidence="5">Structural protein</fullName>
    </submittedName>
</protein>
<evidence type="ECO:0000313" key="5">
    <source>
        <dbReference type="EMBL" id="DAD86625.1"/>
    </source>
</evidence>
<organism evidence="5">
    <name type="scientific">Myoviridae sp. ct3wi9</name>
    <dbReference type="NCBI Taxonomy" id="2826610"/>
    <lineage>
        <taxon>Viruses</taxon>
        <taxon>Duplodnaviria</taxon>
        <taxon>Heunggongvirae</taxon>
        <taxon>Uroviricota</taxon>
        <taxon>Caudoviricetes</taxon>
    </lineage>
</organism>
<sequence>MATVQLKKYPVDTTGRSPDNLVANERHEVDPLNRAIVPREGFFYGESMVVRNNDTQLILGVDYRLDDINDQLTKETGKAIFSAIILLKESIMGYVTLTYQCYGRGDEYTPDYLAQLVKEATVEKAVKFSDVINRPSAYNPAPHRHPIGQVIYWNSAVNELRNLTQVIENLRIAHDRGMYAFVGDFQTKLLARLEAMENLVRESRDVIGTVDKFKQSTVDSLAEIEAKVRALSNLNELQTYMDNMKRELDAELKRVKADMAKVNQSDIVKLQKELSDLKITVGTKTAQQEVTNQINLAIANLPSSESISQLLAQYAKKNEIVNYRPLIDEKMSRTDAETKIAEAAKKAEWEKVTGKPKVLTHDELDRYTDKTNDINKFIMPGTYSITAGYGNMPSLKFYGTNLDGNTNLKGVLEVIGDKSSGVVYQRLNIGGLTLTRNGTVNGEFVTFPNRWDVAAVSQPAWNENISLSDRNVTSVFAFTQGMPGLPAMPGFSRGRLDETMWTSAQNYDGVGFMMHTPHQRTAFMSLGGNNHFIMSNDASVGSSDYTNASAWTVDRLITHRDLKDNFPDLFGLGDKLADLQRKVVAASGTQVNINTQNDLDDITPNKVVKLFDGGRIGVGSLRLKNGGGNALLTVTTGSVLDLGNQATVTSLVMRSDKRLKTSIKRIEKPVEKLSQLNGYTYQFKDKNVSTAGLLAQEVKEVLPTAVVEQDDGMLSLDYNAVIALLVETVNEQSKRIEKLEEQVSELTKSKEQALWPIQ</sequence>
<evidence type="ECO:0000256" key="1">
    <source>
        <dbReference type="ARBA" id="ARBA00004328"/>
    </source>
</evidence>
<dbReference type="InterPro" id="IPR030392">
    <property type="entry name" value="S74_ICA"/>
</dbReference>
<evidence type="ECO:0000256" key="2">
    <source>
        <dbReference type="ARBA" id="ARBA00022732"/>
    </source>
</evidence>
<keyword evidence="2" id="KW-1227">Viral tail protein</keyword>
<evidence type="ECO:0000259" key="4">
    <source>
        <dbReference type="PROSITE" id="PS51688"/>
    </source>
</evidence>
<dbReference type="PROSITE" id="PS51688">
    <property type="entry name" value="ICA"/>
    <property type="match status" value="1"/>
</dbReference>
<evidence type="ECO:0000256" key="3">
    <source>
        <dbReference type="SAM" id="Coils"/>
    </source>
</evidence>
<reference evidence="5" key="1">
    <citation type="journal article" date="2021" name="Proc. Natl. Acad. Sci. U.S.A.">
        <title>A Catalog of Tens of Thousands of Viruses from Human Metagenomes Reveals Hidden Associations with Chronic Diseases.</title>
        <authorList>
            <person name="Tisza M.J."/>
            <person name="Buck C.B."/>
        </authorList>
    </citation>
    <scope>NUCLEOTIDE SEQUENCE</scope>
    <source>
        <strain evidence="5">Ct3wi9</strain>
    </source>
</reference>